<dbReference type="AlphaFoldDB" id="A0A7W3W5Z1"/>
<name>A0A7W3W5Z1_9PSEU</name>
<dbReference type="InterPro" id="IPR011610">
    <property type="entry name" value="SAM_mthyl_Trfase_ML2640-like"/>
</dbReference>
<evidence type="ECO:0000256" key="6">
    <source>
        <dbReference type="RuleBase" id="RU362030"/>
    </source>
</evidence>
<keyword evidence="5 6" id="KW-0949">S-adenosyl-L-methionine</keyword>
<dbReference type="PANTHER" id="PTHR43619:SF2">
    <property type="entry name" value="S-ADENOSYL-L-METHIONINE-DEPENDENT METHYLTRANSFERASES SUPERFAMILY PROTEIN"/>
    <property type="match status" value="1"/>
</dbReference>
<accession>A0A7W3W5Z1</accession>
<protein>
    <recommendedName>
        <fullName evidence="6">S-adenosyl-L-methionine-dependent methyltransferase</fullName>
        <ecNumber evidence="6">2.1.1.-</ecNumber>
    </recommendedName>
</protein>
<keyword evidence="8" id="KW-1185">Reference proteome</keyword>
<evidence type="ECO:0000256" key="2">
    <source>
        <dbReference type="ARBA" id="ARBA00008138"/>
    </source>
</evidence>
<keyword evidence="3 6" id="KW-0489">Methyltransferase</keyword>
<proteinExistence type="inferred from homology"/>
<comment type="function">
    <text evidence="1 6">Exhibits S-adenosyl-L-methionine-dependent methyltransferase activity.</text>
</comment>
<dbReference type="InterPro" id="IPR029063">
    <property type="entry name" value="SAM-dependent_MTases_sf"/>
</dbReference>
<comment type="similarity">
    <text evidence="2 6">Belongs to the UPF0677 family.</text>
</comment>
<reference evidence="7 8" key="1">
    <citation type="submission" date="2020-08" db="EMBL/GenBank/DDBJ databases">
        <title>Amycolatopsis sp. nov. DR6-1 isolated from Dendrobium heterocarpum.</title>
        <authorList>
            <person name="Tedsree N."/>
            <person name="Kuncharoen N."/>
            <person name="Likhitwitayawuid K."/>
            <person name="Tanasupawat S."/>
        </authorList>
    </citation>
    <scope>NUCLEOTIDE SEQUENCE [LARGE SCALE GENOMIC DNA]</scope>
    <source>
        <strain evidence="7 8">DR6-1</strain>
    </source>
</reference>
<evidence type="ECO:0000256" key="3">
    <source>
        <dbReference type="ARBA" id="ARBA00022603"/>
    </source>
</evidence>
<dbReference type="Pfam" id="PF04072">
    <property type="entry name" value="LCM"/>
    <property type="match status" value="1"/>
</dbReference>
<evidence type="ECO:0000256" key="4">
    <source>
        <dbReference type="ARBA" id="ARBA00022679"/>
    </source>
</evidence>
<sequence>MDAAGPEVSEPDHTAVRVALWRALHVLADPPPHALADEVGLRLADPGPDWRSRPDMDLDFTRRFRAGIALRSRFAEDLVRERGVSQYVLLGAGLDTFAQREPELGVRVFEIDQPGTQEWKRARLAELGLPAPYRFVPVDFESGEQWPERLAANGFELEKPAVVASTGVSMYLTREANAATLRALAGFAPGTVVAMTFQMPEEYLDEPDRAARAAAMKGAKAAGTPFVSFFAPDEMLDFARECGFQDVQHVSAAELNKRYLSGRPDGLETSGEEFLVATVS</sequence>
<evidence type="ECO:0000313" key="7">
    <source>
        <dbReference type="EMBL" id="MBB1158912.1"/>
    </source>
</evidence>
<dbReference type="EC" id="2.1.1.-" evidence="6"/>
<dbReference type="InterPro" id="IPR007213">
    <property type="entry name" value="Ppm1/Ppm2/Tcmp"/>
</dbReference>
<comment type="caution">
    <text evidence="7">The sequence shown here is derived from an EMBL/GenBank/DDBJ whole genome shotgun (WGS) entry which is preliminary data.</text>
</comment>
<dbReference type="SUPFAM" id="SSF53335">
    <property type="entry name" value="S-adenosyl-L-methionine-dependent methyltransferases"/>
    <property type="match status" value="1"/>
</dbReference>
<dbReference type="GO" id="GO:0008168">
    <property type="term" value="F:methyltransferase activity"/>
    <property type="evidence" value="ECO:0007669"/>
    <property type="project" value="UniProtKB-UniRule"/>
</dbReference>
<dbReference type="Proteomes" id="UP000526734">
    <property type="component" value="Unassembled WGS sequence"/>
</dbReference>
<organism evidence="7 8">
    <name type="scientific">Amycolatopsis dendrobii</name>
    <dbReference type="NCBI Taxonomy" id="2760662"/>
    <lineage>
        <taxon>Bacteria</taxon>
        <taxon>Bacillati</taxon>
        <taxon>Actinomycetota</taxon>
        <taxon>Actinomycetes</taxon>
        <taxon>Pseudonocardiales</taxon>
        <taxon>Pseudonocardiaceae</taxon>
        <taxon>Amycolatopsis</taxon>
    </lineage>
</organism>
<dbReference type="GO" id="GO:0032259">
    <property type="term" value="P:methylation"/>
    <property type="evidence" value="ECO:0007669"/>
    <property type="project" value="UniProtKB-KW"/>
</dbReference>
<dbReference type="EMBL" id="JACGZW010000016">
    <property type="protein sequence ID" value="MBB1158912.1"/>
    <property type="molecule type" value="Genomic_DNA"/>
</dbReference>
<evidence type="ECO:0000313" key="8">
    <source>
        <dbReference type="Proteomes" id="UP000526734"/>
    </source>
</evidence>
<gene>
    <name evidence="7" type="ORF">H4281_37685</name>
</gene>
<dbReference type="NCBIfam" id="TIGR00027">
    <property type="entry name" value="mthyl_TIGR00027"/>
    <property type="match status" value="1"/>
</dbReference>
<dbReference type="PANTHER" id="PTHR43619">
    <property type="entry name" value="S-ADENOSYL-L-METHIONINE-DEPENDENT METHYLTRANSFERASE YKTD-RELATED"/>
    <property type="match status" value="1"/>
</dbReference>
<evidence type="ECO:0000256" key="1">
    <source>
        <dbReference type="ARBA" id="ARBA00003907"/>
    </source>
</evidence>
<keyword evidence="4 7" id="KW-0808">Transferase</keyword>
<evidence type="ECO:0000256" key="5">
    <source>
        <dbReference type="ARBA" id="ARBA00022691"/>
    </source>
</evidence>
<dbReference type="Gene3D" id="3.40.50.150">
    <property type="entry name" value="Vaccinia Virus protein VP39"/>
    <property type="match status" value="1"/>
</dbReference>